<reference evidence="14" key="1">
    <citation type="journal article" date="2018" name="Nat. Microbiol.">
        <title>Leveraging single-cell genomics to expand the fungal tree of life.</title>
        <authorList>
            <person name="Ahrendt S.R."/>
            <person name="Quandt C.A."/>
            <person name="Ciobanu D."/>
            <person name="Clum A."/>
            <person name="Salamov A."/>
            <person name="Andreopoulos B."/>
            <person name="Cheng J.F."/>
            <person name="Woyke T."/>
            <person name="Pelin A."/>
            <person name="Henrissat B."/>
            <person name="Reynolds N.K."/>
            <person name="Benny G.L."/>
            <person name="Smith M.E."/>
            <person name="James T.Y."/>
            <person name="Grigoriev I.V."/>
        </authorList>
    </citation>
    <scope>NUCLEOTIDE SEQUENCE [LARGE SCALE GENOMIC DNA]</scope>
    <source>
        <strain evidence="14">RSA 1356</strain>
    </source>
</reference>
<comment type="subcellular location">
    <subcellularLocation>
        <location evidence="1">Nucleus</location>
    </subcellularLocation>
</comment>
<dbReference type="SUPFAM" id="SSF54928">
    <property type="entry name" value="RNA-binding domain, RBD"/>
    <property type="match status" value="2"/>
</dbReference>
<dbReference type="InterPro" id="IPR012677">
    <property type="entry name" value="Nucleotide-bd_a/b_plait_sf"/>
</dbReference>
<feature type="compositionally biased region" description="Basic and acidic residues" evidence="11">
    <location>
        <begin position="136"/>
        <end position="145"/>
    </location>
</feature>
<dbReference type="STRING" id="78915.A0A4V1IW23"/>
<protein>
    <submittedName>
        <fullName evidence="13">Small nuclear ribonucleo protein polypeptide B</fullName>
    </submittedName>
</protein>
<evidence type="ECO:0000256" key="10">
    <source>
        <dbReference type="PROSITE-ProRule" id="PRU00176"/>
    </source>
</evidence>
<proteinExistence type="inferred from homology"/>
<evidence type="ECO:0000313" key="13">
    <source>
        <dbReference type="EMBL" id="RKP06059.1"/>
    </source>
</evidence>
<dbReference type="SMART" id="SM00360">
    <property type="entry name" value="RRM"/>
    <property type="match status" value="2"/>
</dbReference>
<evidence type="ECO:0000256" key="4">
    <source>
        <dbReference type="ARBA" id="ARBA00022728"/>
    </source>
</evidence>
<keyword evidence="8" id="KW-0539">Nucleus</keyword>
<evidence type="ECO:0000259" key="12">
    <source>
        <dbReference type="PROSITE" id="PS50102"/>
    </source>
</evidence>
<keyword evidence="14" id="KW-1185">Reference proteome</keyword>
<dbReference type="CDD" id="cd12247">
    <property type="entry name" value="RRM2_U1A_like"/>
    <property type="match status" value="1"/>
</dbReference>
<name>A0A4V1IW23_9FUNG</name>
<dbReference type="InterPro" id="IPR035979">
    <property type="entry name" value="RBD_domain_sf"/>
</dbReference>
<dbReference type="Pfam" id="PF00076">
    <property type="entry name" value="RRM_1"/>
    <property type="match status" value="2"/>
</dbReference>
<evidence type="ECO:0000256" key="1">
    <source>
        <dbReference type="ARBA" id="ARBA00004123"/>
    </source>
</evidence>
<dbReference type="CDD" id="cd12246">
    <property type="entry name" value="RRM1_U1A_like"/>
    <property type="match status" value="1"/>
</dbReference>
<feature type="domain" description="RRM" evidence="12">
    <location>
        <begin position="36"/>
        <end position="108"/>
    </location>
</feature>
<evidence type="ECO:0000256" key="3">
    <source>
        <dbReference type="ARBA" id="ARBA00022664"/>
    </source>
</evidence>
<feature type="domain" description="RRM" evidence="12">
    <location>
        <begin position="180"/>
        <end position="254"/>
    </location>
</feature>
<dbReference type="GO" id="GO:0006397">
    <property type="term" value="P:mRNA processing"/>
    <property type="evidence" value="ECO:0007669"/>
    <property type="project" value="UniProtKB-KW"/>
</dbReference>
<sequence>MMHTDEPLASPVGAGSPNVAAALPEPDPAIVGQPNHTLYVKNLNEKVKLPVLKKSLQTVFEQYGSVLDIQVKRALRMRGQAFIVFKELEDATKALREVQSFPLYNKPMVACVQVIAYAHQQSDMIAKMGENYEEHKRRREEEKARTGTATQANAHRSRSGTRWAICDDAQVPDELLPPNQILFVQKLPAEVTEEMLISLFQQYPGYKEVRLVPTRADIAFVEYETEMHAVAVKEVLHGYHIVTGHPMRVTFARK</sequence>
<dbReference type="Proteomes" id="UP000271241">
    <property type="component" value="Unassembled WGS sequence"/>
</dbReference>
<keyword evidence="3" id="KW-0507">mRNA processing</keyword>
<dbReference type="Gene3D" id="3.30.70.330">
    <property type="match status" value="2"/>
</dbReference>
<evidence type="ECO:0000256" key="2">
    <source>
        <dbReference type="ARBA" id="ARBA00007243"/>
    </source>
</evidence>
<evidence type="ECO:0000256" key="11">
    <source>
        <dbReference type="SAM" id="MobiDB-lite"/>
    </source>
</evidence>
<dbReference type="AlphaFoldDB" id="A0A4V1IW23"/>
<feature type="region of interest" description="Disordered" evidence="11">
    <location>
        <begin position="136"/>
        <end position="159"/>
    </location>
</feature>
<keyword evidence="5" id="KW-0677">Repeat</keyword>
<keyword evidence="4" id="KW-0747">Spliceosome</keyword>
<keyword evidence="7" id="KW-0508">mRNA splicing</keyword>
<dbReference type="PANTHER" id="PTHR10501">
    <property type="entry name" value="U1 SMALL NUCLEAR RIBONUCLEOPROTEIN A/U2 SMALL NUCLEAR RIBONUCLEOPROTEIN B"/>
    <property type="match status" value="1"/>
</dbReference>
<gene>
    <name evidence="13" type="ORF">THASP1DRAFT_35222</name>
</gene>
<evidence type="ECO:0000256" key="6">
    <source>
        <dbReference type="ARBA" id="ARBA00022884"/>
    </source>
</evidence>
<keyword evidence="9" id="KW-0687">Ribonucleoprotein</keyword>
<dbReference type="GO" id="GO:0030532">
    <property type="term" value="C:small nuclear ribonucleoprotein complex"/>
    <property type="evidence" value="ECO:0007669"/>
    <property type="project" value="UniProtKB-ARBA"/>
</dbReference>
<organism evidence="13 14">
    <name type="scientific">Thamnocephalis sphaerospora</name>
    <dbReference type="NCBI Taxonomy" id="78915"/>
    <lineage>
        <taxon>Eukaryota</taxon>
        <taxon>Fungi</taxon>
        <taxon>Fungi incertae sedis</taxon>
        <taxon>Zoopagomycota</taxon>
        <taxon>Zoopagomycotina</taxon>
        <taxon>Zoopagomycetes</taxon>
        <taxon>Zoopagales</taxon>
        <taxon>Sigmoideomycetaceae</taxon>
        <taxon>Thamnocephalis</taxon>
    </lineage>
</organism>
<keyword evidence="6 10" id="KW-0694">RNA-binding</keyword>
<dbReference type="FunFam" id="3.30.70.330:FF:000039">
    <property type="entry name" value="U1 small nuclear ribonucleoprotein A"/>
    <property type="match status" value="1"/>
</dbReference>
<evidence type="ECO:0000256" key="5">
    <source>
        <dbReference type="ARBA" id="ARBA00022737"/>
    </source>
</evidence>
<evidence type="ECO:0000313" key="14">
    <source>
        <dbReference type="Proteomes" id="UP000271241"/>
    </source>
</evidence>
<dbReference type="GO" id="GO:0003723">
    <property type="term" value="F:RNA binding"/>
    <property type="evidence" value="ECO:0007669"/>
    <property type="project" value="UniProtKB-UniRule"/>
</dbReference>
<comment type="similarity">
    <text evidence="2">Belongs to the RRM U1 A/B'' family.</text>
</comment>
<dbReference type="PROSITE" id="PS50102">
    <property type="entry name" value="RRM"/>
    <property type="match status" value="2"/>
</dbReference>
<evidence type="ECO:0000256" key="9">
    <source>
        <dbReference type="ARBA" id="ARBA00023274"/>
    </source>
</evidence>
<dbReference type="InterPro" id="IPR000504">
    <property type="entry name" value="RRM_dom"/>
</dbReference>
<dbReference type="EMBL" id="KZ992963">
    <property type="protein sequence ID" value="RKP06059.1"/>
    <property type="molecule type" value="Genomic_DNA"/>
</dbReference>
<evidence type="ECO:0000256" key="7">
    <source>
        <dbReference type="ARBA" id="ARBA00023187"/>
    </source>
</evidence>
<dbReference type="GO" id="GO:0008380">
    <property type="term" value="P:RNA splicing"/>
    <property type="evidence" value="ECO:0007669"/>
    <property type="project" value="UniProtKB-KW"/>
</dbReference>
<dbReference type="GO" id="GO:0005681">
    <property type="term" value="C:spliceosomal complex"/>
    <property type="evidence" value="ECO:0007669"/>
    <property type="project" value="UniProtKB-KW"/>
</dbReference>
<dbReference type="FunFam" id="3.30.70.330:FF:000029">
    <property type="entry name" value="U2 small nuclear ribonucleoprotein B"/>
    <property type="match status" value="1"/>
</dbReference>
<accession>A0A4V1IW23</accession>
<dbReference type="OrthoDB" id="266020at2759"/>
<evidence type="ECO:0000256" key="8">
    <source>
        <dbReference type="ARBA" id="ARBA00023242"/>
    </source>
</evidence>